<dbReference type="PRINTS" id="PR00078">
    <property type="entry name" value="G3PDHDRGNASE"/>
</dbReference>
<feature type="non-terminal residue" evidence="4">
    <location>
        <position position="211"/>
    </location>
</feature>
<protein>
    <submittedName>
        <fullName evidence="4">Type I glyceraldehyde-3-phosphate dehydrogenase</fullName>
    </submittedName>
</protein>
<dbReference type="SMART" id="SM00846">
    <property type="entry name" value="Gp_dh_N"/>
    <property type="match status" value="1"/>
</dbReference>
<dbReference type="SUPFAM" id="SSF51735">
    <property type="entry name" value="NAD(P)-binding Rossmann-fold domains"/>
    <property type="match status" value="1"/>
</dbReference>
<dbReference type="Proteomes" id="UP000229847">
    <property type="component" value="Unassembled WGS sequence"/>
</dbReference>
<comment type="similarity">
    <text evidence="2">Belongs to the glyceraldehyde-3-phosphate dehydrogenase family.</text>
</comment>
<feature type="domain" description="Glyceraldehyde 3-phosphate dehydrogenase NAD(P) binding" evidence="3">
    <location>
        <begin position="2"/>
        <end position="155"/>
    </location>
</feature>
<evidence type="ECO:0000256" key="1">
    <source>
        <dbReference type="ARBA" id="ARBA00023002"/>
    </source>
</evidence>
<accession>A0A2H0BIN7</accession>
<dbReference type="Gene3D" id="3.30.360.10">
    <property type="entry name" value="Dihydrodipicolinate Reductase, domain 2"/>
    <property type="match status" value="1"/>
</dbReference>
<dbReference type="EMBL" id="PCSW01000079">
    <property type="protein sequence ID" value="PIP57535.1"/>
    <property type="molecule type" value="Genomic_DNA"/>
</dbReference>
<dbReference type="InterPro" id="IPR036291">
    <property type="entry name" value="NAD(P)-bd_dom_sf"/>
</dbReference>
<sequence length="211" mass="22845">MVKVGINGFGRIGRIAFRIGVLKHADEVEFGAINTSGSMDVAGWAHLTNYDTTYRKFEYEVKSEKGFLVIPQRNLRVPLLAQPDPAQIPWSKYGVEVVIESTGKFTTEEDAKKHALGGAKRVVISAPVKGGNVGTYIIGVNEVSKDAQVLSNSSCTTNCVAPVMAVLHSKFGVEKAAMTTTHAYTDDQNLQDGSHKDLRRARAAAQNIVPT</sequence>
<evidence type="ECO:0000313" key="4">
    <source>
        <dbReference type="EMBL" id="PIP57535.1"/>
    </source>
</evidence>
<evidence type="ECO:0000259" key="3">
    <source>
        <dbReference type="SMART" id="SM00846"/>
    </source>
</evidence>
<dbReference type="InterPro" id="IPR020829">
    <property type="entry name" value="GlycerAld_3-P_DH_cat"/>
</dbReference>
<dbReference type="SUPFAM" id="SSF55347">
    <property type="entry name" value="Glyceraldehyde-3-phosphate dehydrogenase-like, C-terminal domain"/>
    <property type="match status" value="1"/>
</dbReference>
<dbReference type="PANTHER" id="PTHR43148">
    <property type="entry name" value="GLYCERALDEHYDE-3-PHOSPHATE DEHYDROGENASE 2"/>
    <property type="match status" value="1"/>
</dbReference>
<proteinExistence type="inferred from homology"/>
<dbReference type="Pfam" id="PF00044">
    <property type="entry name" value="Gp_dh_N"/>
    <property type="match status" value="1"/>
</dbReference>
<dbReference type="FunFam" id="3.40.50.720:FF:000001">
    <property type="entry name" value="Glyceraldehyde-3-phosphate dehydrogenase"/>
    <property type="match status" value="1"/>
</dbReference>
<dbReference type="Gene3D" id="3.40.50.720">
    <property type="entry name" value="NAD(P)-binding Rossmann-like Domain"/>
    <property type="match status" value="1"/>
</dbReference>
<comment type="caution">
    <text evidence="4">The sequence shown here is derived from an EMBL/GenBank/DDBJ whole genome shotgun (WGS) entry which is preliminary data.</text>
</comment>
<organism evidence="4 5">
    <name type="scientific">Candidatus Woesebacteria bacterium CG22_combo_CG10-13_8_21_14_all_39_10</name>
    <dbReference type="NCBI Taxonomy" id="1975059"/>
    <lineage>
        <taxon>Bacteria</taxon>
        <taxon>Candidatus Woeseibacteriota</taxon>
    </lineage>
</organism>
<name>A0A2H0BIN7_9BACT</name>
<reference evidence="4 5" key="1">
    <citation type="submission" date="2017-09" db="EMBL/GenBank/DDBJ databases">
        <title>Depth-based differentiation of microbial function through sediment-hosted aquifers and enrichment of novel symbionts in the deep terrestrial subsurface.</title>
        <authorList>
            <person name="Probst A.J."/>
            <person name="Ladd B."/>
            <person name="Jarett J.K."/>
            <person name="Geller-Mcgrath D.E."/>
            <person name="Sieber C.M."/>
            <person name="Emerson J.B."/>
            <person name="Anantharaman K."/>
            <person name="Thomas B.C."/>
            <person name="Malmstrom R."/>
            <person name="Stieglmeier M."/>
            <person name="Klingl A."/>
            <person name="Woyke T."/>
            <person name="Ryan C.M."/>
            <person name="Banfield J.F."/>
        </authorList>
    </citation>
    <scope>NUCLEOTIDE SEQUENCE [LARGE SCALE GENOMIC DNA]</scope>
    <source>
        <strain evidence="4">CG22_combo_CG10-13_8_21_14_all_39_10</strain>
    </source>
</reference>
<dbReference type="GO" id="GO:0051287">
    <property type="term" value="F:NAD binding"/>
    <property type="evidence" value="ECO:0007669"/>
    <property type="project" value="InterPro"/>
</dbReference>
<dbReference type="Pfam" id="PF02800">
    <property type="entry name" value="Gp_dh_C"/>
    <property type="match status" value="1"/>
</dbReference>
<keyword evidence="1" id="KW-0560">Oxidoreductase</keyword>
<dbReference type="AlphaFoldDB" id="A0A2H0BIN7"/>
<gene>
    <name evidence="4" type="ORF">COX03_02570</name>
</gene>
<dbReference type="CDD" id="cd05214">
    <property type="entry name" value="GAPDH_I_N"/>
    <property type="match status" value="1"/>
</dbReference>
<dbReference type="InterPro" id="IPR020828">
    <property type="entry name" value="GlycerAld_3-P_DH_NAD(P)-bd"/>
</dbReference>
<dbReference type="GO" id="GO:0016620">
    <property type="term" value="F:oxidoreductase activity, acting on the aldehyde or oxo group of donors, NAD or NADP as acceptor"/>
    <property type="evidence" value="ECO:0007669"/>
    <property type="project" value="InterPro"/>
</dbReference>
<dbReference type="InterPro" id="IPR020831">
    <property type="entry name" value="GlycerAld/Erythrose_P_DH"/>
</dbReference>
<evidence type="ECO:0000313" key="5">
    <source>
        <dbReference type="Proteomes" id="UP000229847"/>
    </source>
</evidence>
<evidence type="ECO:0000256" key="2">
    <source>
        <dbReference type="RuleBase" id="RU000397"/>
    </source>
</evidence>